<keyword evidence="9" id="KW-1185">Reference proteome</keyword>
<sequence length="233" mass="25184">MQAVINQDGTERRGRRSRAGTQRNHERTHAAILDATIRTIARHSLSGTTVQRVAAEAGVSVGAVILHYKSKEALLVAALDLVAEDFEIARREALSKAGSDPVAALTALIEVSLNPQVSNPDRVAVWSAFWGEAQARRVYLDRVGTLDNAYQNDLTGLVQQLIETGGYRHLDAEAVALGLAGLLDGQWQDIMVSGETFDRQRAHRVAQAYLAGLFPNEFALTAASASFAGDKHD</sequence>
<keyword evidence="2" id="KW-0805">Transcription regulation</keyword>
<dbReference type="Pfam" id="PF00440">
    <property type="entry name" value="TetR_N"/>
    <property type="match status" value="1"/>
</dbReference>
<keyword evidence="4" id="KW-0804">Transcription</keyword>
<dbReference type="PRINTS" id="PR00455">
    <property type="entry name" value="HTHTETR"/>
</dbReference>
<dbReference type="InterPro" id="IPR039538">
    <property type="entry name" value="BetI_C"/>
</dbReference>
<evidence type="ECO:0000313" key="8">
    <source>
        <dbReference type="EMBL" id="MDY0881316.1"/>
    </source>
</evidence>
<evidence type="ECO:0000256" key="2">
    <source>
        <dbReference type="ARBA" id="ARBA00023015"/>
    </source>
</evidence>
<dbReference type="InterPro" id="IPR036271">
    <property type="entry name" value="Tet_transcr_reg_TetR-rel_C_sf"/>
</dbReference>
<dbReference type="Pfam" id="PF13977">
    <property type="entry name" value="TetR_C_6"/>
    <property type="match status" value="1"/>
</dbReference>
<keyword evidence="1" id="KW-0678">Repressor</keyword>
<evidence type="ECO:0000259" key="7">
    <source>
        <dbReference type="PROSITE" id="PS50977"/>
    </source>
</evidence>
<dbReference type="PANTHER" id="PTHR30055:SF234">
    <property type="entry name" value="HTH-TYPE TRANSCRIPTIONAL REGULATOR BETI"/>
    <property type="match status" value="1"/>
</dbReference>
<dbReference type="InterPro" id="IPR009057">
    <property type="entry name" value="Homeodomain-like_sf"/>
</dbReference>
<keyword evidence="3 5" id="KW-0238">DNA-binding</keyword>
<evidence type="ECO:0000256" key="5">
    <source>
        <dbReference type="PROSITE-ProRule" id="PRU00335"/>
    </source>
</evidence>
<comment type="caution">
    <text evidence="8">The sequence shown here is derived from an EMBL/GenBank/DDBJ whole genome shotgun (WGS) entry which is preliminary data.</text>
</comment>
<feature type="DNA-binding region" description="H-T-H motif" evidence="5">
    <location>
        <begin position="49"/>
        <end position="68"/>
    </location>
</feature>
<dbReference type="Gene3D" id="1.10.357.10">
    <property type="entry name" value="Tetracycline Repressor, domain 2"/>
    <property type="match status" value="1"/>
</dbReference>
<dbReference type="RefSeq" id="WP_320506385.1">
    <property type="nucleotide sequence ID" value="NZ_JAXCLW010000001.1"/>
</dbReference>
<evidence type="ECO:0000256" key="1">
    <source>
        <dbReference type="ARBA" id="ARBA00022491"/>
    </source>
</evidence>
<dbReference type="InterPro" id="IPR001647">
    <property type="entry name" value="HTH_TetR"/>
</dbReference>
<evidence type="ECO:0000256" key="6">
    <source>
        <dbReference type="SAM" id="MobiDB-lite"/>
    </source>
</evidence>
<protein>
    <submittedName>
        <fullName evidence="8">TetR family transcriptional regulator C-terminal domain-containing protein</fullName>
    </submittedName>
</protein>
<evidence type="ECO:0000313" key="9">
    <source>
        <dbReference type="Proteomes" id="UP001279642"/>
    </source>
</evidence>
<evidence type="ECO:0000256" key="4">
    <source>
        <dbReference type="ARBA" id="ARBA00023163"/>
    </source>
</evidence>
<evidence type="ECO:0000256" key="3">
    <source>
        <dbReference type="ARBA" id="ARBA00023125"/>
    </source>
</evidence>
<proteinExistence type="predicted"/>
<accession>A0ABU5E614</accession>
<gene>
    <name evidence="8" type="ORF">SMD27_00530</name>
</gene>
<feature type="region of interest" description="Disordered" evidence="6">
    <location>
        <begin position="1"/>
        <end position="26"/>
    </location>
</feature>
<organism evidence="8 9">
    <name type="scientific">Dongia soli</name>
    <dbReference type="NCBI Taxonomy" id="600628"/>
    <lineage>
        <taxon>Bacteria</taxon>
        <taxon>Pseudomonadati</taxon>
        <taxon>Pseudomonadota</taxon>
        <taxon>Alphaproteobacteria</taxon>
        <taxon>Rhodospirillales</taxon>
        <taxon>Dongiaceae</taxon>
        <taxon>Dongia</taxon>
    </lineage>
</organism>
<dbReference type="InterPro" id="IPR050109">
    <property type="entry name" value="HTH-type_TetR-like_transc_reg"/>
</dbReference>
<feature type="domain" description="HTH tetR-type" evidence="7">
    <location>
        <begin position="26"/>
        <end position="86"/>
    </location>
</feature>
<dbReference type="EMBL" id="JAXCLW010000001">
    <property type="protein sequence ID" value="MDY0881316.1"/>
    <property type="molecule type" value="Genomic_DNA"/>
</dbReference>
<dbReference type="Proteomes" id="UP001279642">
    <property type="component" value="Unassembled WGS sequence"/>
</dbReference>
<dbReference type="PANTHER" id="PTHR30055">
    <property type="entry name" value="HTH-TYPE TRANSCRIPTIONAL REGULATOR RUTR"/>
    <property type="match status" value="1"/>
</dbReference>
<dbReference type="PROSITE" id="PS50977">
    <property type="entry name" value="HTH_TETR_2"/>
    <property type="match status" value="1"/>
</dbReference>
<dbReference type="SUPFAM" id="SSF46689">
    <property type="entry name" value="Homeodomain-like"/>
    <property type="match status" value="1"/>
</dbReference>
<name>A0ABU5E614_9PROT</name>
<dbReference type="SUPFAM" id="SSF48498">
    <property type="entry name" value="Tetracyclin repressor-like, C-terminal domain"/>
    <property type="match status" value="1"/>
</dbReference>
<reference evidence="8 9" key="1">
    <citation type="journal article" date="2016" name="Antonie Van Leeuwenhoek">
        <title>Dongia soli sp. nov., isolated from soil from Dokdo, Korea.</title>
        <authorList>
            <person name="Kim D.U."/>
            <person name="Lee H."/>
            <person name="Kim H."/>
            <person name="Kim S.G."/>
            <person name="Ka J.O."/>
        </authorList>
    </citation>
    <scope>NUCLEOTIDE SEQUENCE [LARGE SCALE GENOMIC DNA]</scope>
    <source>
        <strain evidence="8 9">D78</strain>
    </source>
</reference>